<sequence>MWGNVLKNKLQSNQGWIQGDRITSGRMIFKLGVRVLTQGSYGISPTDDLDEDSRSLCNETQDAFNVEPPRDIVGEQLSHDEPLPARGEASKECVFKQEFRVLTNVNVEKKGVRPTLKLSPTFTLGLYLMRLQSWAGNFAFGSQGHPKAGGSFVCHKYRSCNSWGLSIASMRSGDISSSPQISKMACNDIDGDLLLEARNSVEVCKSVGLSFEAN</sequence>
<evidence type="ECO:0000313" key="1">
    <source>
        <dbReference type="EMBL" id="KAK9006330.1"/>
    </source>
</evidence>
<keyword evidence="2" id="KW-1185">Reference proteome</keyword>
<dbReference type="Proteomes" id="UP001396334">
    <property type="component" value="Unassembled WGS sequence"/>
</dbReference>
<name>A0ABR2R081_9ROSI</name>
<proteinExistence type="predicted"/>
<organism evidence="1 2">
    <name type="scientific">Hibiscus sabdariffa</name>
    <name type="common">roselle</name>
    <dbReference type="NCBI Taxonomy" id="183260"/>
    <lineage>
        <taxon>Eukaryota</taxon>
        <taxon>Viridiplantae</taxon>
        <taxon>Streptophyta</taxon>
        <taxon>Embryophyta</taxon>
        <taxon>Tracheophyta</taxon>
        <taxon>Spermatophyta</taxon>
        <taxon>Magnoliopsida</taxon>
        <taxon>eudicotyledons</taxon>
        <taxon>Gunneridae</taxon>
        <taxon>Pentapetalae</taxon>
        <taxon>rosids</taxon>
        <taxon>malvids</taxon>
        <taxon>Malvales</taxon>
        <taxon>Malvaceae</taxon>
        <taxon>Malvoideae</taxon>
        <taxon>Hibiscus</taxon>
    </lineage>
</organism>
<evidence type="ECO:0000313" key="2">
    <source>
        <dbReference type="Proteomes" id="UP001396334"/>
    </source>
</evidence>
<gene>
    <name evidence="1" type="ORF">V6N11_035371</name>
</gene>
<reference evidence="1 2" key="1">
    <citation type="journal article" date="2024" name="G3 (Bethesda)">
        <title>Genome assembly of Hibiscus sabdariffa L. provides insights into metabolisms of medicinal natural products.</title>
        <authorList>
            <person name="Kim T."/>
        </authorList>
    </citation>
    <scope>NUCLEOTIDE SEQUENCE [LARGE SCALE GENOMIC DNA]</scope>
    <source>
        <strain evidence="1">TK-2024</strain>
        <tissue evidence="1">Old leaves</tissue>
    </source>
</reference>
<comment type="caution">
    <text evidence="1">The sequence shown here is derived from an EMBL/GenBank/DDBJ whole genome shotgun (WGS) entry which is preliminary data.</text>
</comment>
<protein>
    <submittedName>
        <fullName evidence="1">Uncharacterized protein</fullName>
    </submittedName>
</protein>
<accession>A0ABR2R081</accession>
<dbReference type="EMBL" id="JBBPBN010000029">
    <property type="protein sequence ID" value="KAK9006330.1"/>
    <property type="molecule type" value="Genomic_DNA"/>
</dbReference>